<keyword evidence="2" id="KW-1185">Reference proteome</keyword>
<dbReference type="RefSeq" id="WP_073273290.1">
    <property type="nucleotide sequence ID" value="NZ_FRAC01000007.1"/>
</dbReference>
<dbReference type="OrthoDB" id="2053142at2"/>
<dbReference type="Proteomes" id="UP000184386">
    <property type="component" value="Unassembled WGS sequence"/>
</dbReference>
<organism evidence="1 2">
    <name type="scientific">Anaerocolumna jejuensis DSM 15929</name>
    <dbReference type="NCBI Taxonomy" id="1121322"/>
    <lineage>
        <taxon>Bacteria</taxon>
        <taxon>Bacillati</taxon>
        <taxon>Bacillota</taxon>
        <taxon>Clostridia</taxon>
        <taxon>Lachnospirales</taxon>
        <taxon>Lachnospiraceae</taxon>
        <taxon>Anaerocolumna</taxon>
    </lineage>
</organism>
<gene>
    <name evidence="1" type="ORF">SAMN02745136_00865</name>
</gene>
<dbReference type="AlphaFoldDB" id="A0A1M6M6B6"/>
<name>A0A1M6M6B6_9FIRM</name>
<proteinExistence type="predicted"/>
<dbReference type="Gene3D" id="3.40.50.300">
    <property type="entry name" value="P-loop containing nucleotide triphosphate hydrolases"/>
    <property type="match status" value="1"/>
</dbReference>
<dbReference type="STRING" id="1121322.SAMN02745136_00865"/>
<accession>A0A1M6M6B6</accession>
<reference evidence="1 2" key="1">
    <citation type="submission" date="2016-11" db="EMBL/GenBank/DDBJ databases">
        <authorList>
            <person name="Jaros S."/>
            <person name="Januszkiewicz K."/>
            <person name="Wedrychowicz H."/>
        </authorList>
    </citation>
    <scope>NUCLEOTIDE SEQUENCE [LARGE SCALE GENOMIC DNA]</scope>
    <source>
        <strain evidence="1 2">DSM 15929</strain>
    </source>
</reference>
<evidence type="ECO:0000313" key="2">
    <source>
        <dbReference type="Proteomes" id="UP000184386"/>
    </source>
</evidence>
<evidence type="ECO:0000313" key="1">
    <source>
        <dbReference type="EMBL" id="SHJ79016.1"/>
    </source>
</evidence>
<dbReference type="EMBL" id="FRAC01000007">
    <property type="protein sequence ID" value="SHJ79016.1"/>
    <property type="molecule type" value="Genomic_DNA"/>
</dbReference>
<protein>
    <submittedName>
        <fullName evidence="1">Uncharacterized protein</fullName>
    </submittedName>
</protein>
<dbReference type="InterPro" id="IPR027417">
    <property type="entry name" value="P-loop_NTPase"/>
</dbReference>
<sequence length="282" mass="32407">MPNKAASIGFAGTESYDLILYLAVMLTALDKKVLLVDNSCHKALSCCIPVSDITGREKVVHYKGLDIRREKEVRYEGVDLLREKEVCCEGVDLLKEKEVCCEGVDLLRKKDVRYEELDIRREKEICYMGVDISKDTPLVTLEGEYDFILMDFGQNISHKDIKACDSLCLVTDTGLHNIAVIEPLKAAVEDVYLLIREIPNRLDENYILKLINEKGILGKKSFYFYFDEADKEAMTALQYYNSVSYKRLSPAIKYFLKELSREAFGMNERQVKLAEKKLGRRR</sequence>